<evidence type="ECO:0000313" key="10">
    <source>
        <dbReference type="Proteomes" id="UP000297951"/>
    </source>
</evidence>
<comment type="subcellular location">
    <subcellularLocation>
        <location evidence="1">Cell membrane</location>
        <topology evidence="1">Multi-pass membrane protein</topology>
    </subcellularLocation>
</comment>
<evidence type="ECO:0000313" key="9">
    <source>
        <dbReference type="EMBL" id="TFU24380.1"/>
    </source>
</evidence>
<dbReference type="InterPro" id="IPR003856">
    <property type="entry name" value="LPS_length_determ_N"/>
</dbReference>
<dbReference type="RefSeq" id="WP_135010998.1">
    <property type="nucleotide sequence ID" value="NZ_JADGLK010000001.1"/>
</dbReference>
<dbReference type="PANTHER" id="PTHR32309">
    <property type="entry name" value="TYROSINE-PROTEIN KINASE"/>
    <property type="match status" value="1"/>
</dbReference>
<accession>A0A4Y9F8J3</accession>
<evidence type="ECO:0000259" key="8">
    <source>
        <dbReference type="Pfam" id="PF02706"/>
    </source>
</evidence>
<dbReference type="GO" id="GO:0005886">
    <property type="term" value="C:plasma membrane"/>
    <property type="evidence" value="ECO:0007669"/>
    <property type="project" value="UniProtKB-SubCell"/>
</dbReference>
<dbReference type="AlphaFoldDB" id="A0A4Y9F8J3"/>
<gene>
    <name evidence="9" type="ORF">E4U03_00250</name>
</gene>
<comment type="caution">
    <text evidence="9">The sequence shown here is derived from an EMBL/GenBank/DDBJ whole genome shotgun (WGS) entry which is preliminary data.</text>
</comment>
<dbReference type="OrthoDB" id="9812433at2"/>
<feature type="transmembrane region" description="Helical" evidence="7">
    <location>
        <begin position="210"/>
        <end position="232"/>
    </location>
</feature>
<keyword evidence="4 7" id="KW-0812">Transmembrane</keyword>
<dbReference type="PANTHER" id="PTHR32309:SF13">
    <property type="entry name" value="FERRIC ENTEROBACTIN TRANSPORT PROTEIN FEPE"/>
    <property type="match status" value="1"/>
</dbReference>
<dbReference type="Proteomes" id="UP000297951">
    <property type="component" value="Unassembled WGS sequence"/>
</dbReference>
<evidence type="ECO:0000256" key="1">
    <source>
        <dbReference type="ARBA" id="ARBA00004651"/>
    </source>
</evidence>
<protein>
    <recommendedName>
        <fullName evidence="8">Polysaccharide chain length determinant N-terminal domain-containing protein</fullName>
    </recommendedName>
</protein>
<organism evidence="9 10">
    <name type="scientific">Rothia nasimurium</name>
    <dbReference type="NCBI Taxonomy" id="85336"/>
    <lineage>
        <taxon>Bacteria</taxon>
        <taxon>Bacillati</taxon>
        <taxon>Actinomycetota</taxon>
        <taxon>Actinomycetes</taxon>
        <taxon>Micrococcales</taxon>
        <taxon>Micrococcaceae</taxon>
        <taxon>Rothia</taxon>
    </lineage>
</organism>
<dbReference type="GO" id="GO:0004713">
    <property type="term" value="F:protein tyrosine kinase activity"/>
    <property type="evidence" value="ECO:0007669"/>
    <property type="project" value="TreeGrafter"/>
</dbReference>
<sequence>MESSSRARANDQQATPISLGAAVRRILRHKIVVLISALIFATLGAVAGLALPHSYESKAVINVTQPSAGASGLRAALNSIDMDTEEAIASSWVVLQAAADELGMDVADLKDQVTTAGHSNSTILDIIVNAKDPNEAADIANTVARAYLAHRSDTLRASREETRENIDAVSNGMDKALVDQAILTLEATSTDSGTIISEAQVPDAPSNFSLAQTIFIGGAMGLLIGIFTAYIVDRTNRTLGYSERLSEISGAPVSIIARSAETESATQLLRRIGVADGRLKNADLHGITIFSPTPRAAASLTSLLTGVLTDSNYSIADAATFNALGLENLKDHIKQNSPVIIDAPASASTSKVLLAADHTRVLLLPFTSKSTVKSAQRLFDELTPASSTQVIPVYFDALTQK</sequence>
<feature type="transmembrane region" description="Helical" evidence="7">
    <location>
        <begin position="31"/>
        <end position="51"/>
    </location>
</feature>
<dbReference type="Pfam" id="PF02706">
    <property type="entry name" value="Wzz"/>
    <property type="match status" value="1"/>
</dbReference>
<reference evidence="9 10" key="1">
    <citation type="submission" date="2019-03" db="EMBL/GenBank/DDBJ databases">
        <title>Diversity of the mouse oral microbiome.</title>
        <authorList>
            <person name="Joseph S."/>
            <person name="Aduse-Opoku J."/>
            <person name="Curtis M."/>
            <person name="Wade W."/>
            <person name="Hashim A."/>
        </authorList>
    </citation>
    <scope>NUCLEOTIDE SEQUENCE [LARGE SCALE GENOMIC DNA]</scope>
    <source>
        <strain evidence="10">irhom_31</strain>
    </source>
</reference>
<keyword evidence="6 7" id="KW-0472">Membrane</keyword>
<evidence type="ECO:0000256" key="3">
    <source>
        <dbReference type="ARBA" id="ARBA00022475"/>
    </source>
</evidence>
<proteinExistence type="inferred from homology"/>
<dbReference type="InterPro" id="IPR050445">
    <property type="entry name" value="Bact_polysacc_biosynth/exp"/>
</dbReference>
<keyword evidence="3" id="KW-1003">Cell membrane</keyword>
<name>A0A4Y9F8J3_9MICC</name>
<keyword evidence="5 7" id="KW-1133">Transmembrane helix</keyword>
<evidence type="ECO:0000256" key="7">
    <source>
        <dbReference type="SAM" id="Phobius"/>
    </source>
</evidence>
<evidence type="ECO:0000256" key="5">
    <source>
        <dbReference type="ARBA" id="ARBA00022989"/>
    </source>
</evidence>
<feature type="domain" description="Polysaccharide chain length determinant N-terminal" evidence="8">
    <location>
        <begin position="17"/>
        <end position="82"/>
    </location>
</feature>
<evidence type="ECO:0000256" key="4">
    <source>
        <dbReference type="ARBA" id="ARBA00022692"/>
    </source>
</evidence>
<evidence type="ECO:0000256" key="2">
    <source>
        <dbReference type="ARBA" id="ARBA00006683"/>
    </source>
</evidence>
<evidence type="ECO:0000256" key="6">
    <source>
        <dbReference type="ARBA" id="ARBA00023136"/>
    </source>
</evidence>
<dbReference type="EMBL" id="SPQC01000001">
    <property type="protein sequence ID" value="TFU24380.1"/>
    <property type="molecule type" value="Genomic_DNA"/>
</dbReference>
<comment type="similarity">
    <text evidence="2">Belongs to the CpsC/CapA family.</text>
</comment>